<dbReference type="Proteomes" id="UP000628463">
    <property type="component" value="Unassembled WGS sequence"/>
</dbReference>
<organism evidence="1 2">
    <name type="scientific">Lachnospira hominis</name>
    <name type="common">ex Liu et al. 2021</name>
    <dbReference type="NCBI Taxonomy" id="2763051"/>
    <lineage>
        <taxon>Bacteria</taxon>
        <taxon>Bacillati</taxon>
        <taxon>Bacillota</taxon>
        <taxon>Clostridia</taxon>
        <taxon>Lachnospirales</taxon>
        <taxon>Lachnospiraceae</taxon>
        <taxon>Lachnospira</taxon>
    </lineage>
</organism>
<protein>
    <submittedName>
        <fullName evidence="1">Uncharacterized protein</fullName>
    </submittedName>
</protein>
<dbReference type="RefSeq" id="WP_186836826.1">
    <property type="nucleotide sequence ID" value="NZ_JACOPD010000005.1"/>
</dbReference>
<accession>A0ABR7G086</accession>
<reference evidence="1 2" key="1">
    <citation type="submission" date="2020-08" db="EMBL/GenBank/DDBJ databases">
        <title>Genome public.</title>
        <authorList>
            <person name="Liu C."/>
            <person name="Sun Q."/>
        </authorList>
    </citation>
    <scope>NUCLEOTIDE SEQUENCE [LARGE SCALE GENOMIC DNA]</scope>
    <source>
        <strain evidence="1 2">NSJ-43</strain>
    </source>
</reference>
<evidence type="ECO:0000313" key="1">
    <source>
        <dbReference type="EMBL" id="MBC5680862.1"/>
    </source>
</evidence>
<sequence>MFNKNKVEIIDFKKEEKKRQRKAKIQNKINSVTNWISDNKEVVLLVGPGLLACTTAGIKAVSKHVNLHKEQNLKDLYCYDRSLGHYWRLRRELTNAEWVEIDKRKKNGERLADILDELKVLK</sequence>
<dbReference type="EMBL" id="JACOPD010000005">
    <property type="protein sequence ID" value="MBC5680862.1"/>
    <property type="molecule type" value="Genomic_DNA"/>
</dbReference>
<name>A0ABR7G086_9FIRM</name>
<gene>
    <name evidence="1" type="ORF">H8S01_07815</name>
</gene>
<keyword evidence="2" id="KW-1185">Reference proteome</keyword>
<comment type="caution">
    <text evidence="1">The sequence shown here is derived from an EMBL/GenBank/DDBJ whole genome shotgun (WGS) entry which is preliminary data.</text>
</comment>
<evidence type="ECO:0000313" key="2">
    <source>
        <dbReference type="Proteomes" id="UP000628463"/>
    </source>
</evidence>
<proteinExistence type="predicted"/>